<reference evidence="2" key="1">
    <citation type="submission" date="2022-03" db="EMBL/GenBank/DDBJ databases">
        <title>Genomic analyses of argali, domestic sheep and their hybrids provide insights into chromosomal evolution, heterosis and genetic basis of agronomic traits.</title>
        <authorList>
            <person name="Li M."/>
        </authorList>
    </citation>
    <scope>NUCLEOTIDE SEQUENCE</scope>
    <source>
        <strain evidence="2">CAU-MHL-2022a</strain>
        <tissue evidence="2">Skin</tissue>
    </source>
</reference>
<evidence type="ECO:0000256" key="1">
    <source>
        <dbReference type="SAM" id="MobiDB-lite"/>
    </source>
</evidence>
<dbReference type="EMBL" id="JAKZEL010000001">
    <property type="protein sequence ID" value="KAI4549421.1"/>
    <property type="molecule type" value="Genomic_DNA"/>
</dbReference>
<evidence type="ECO:0000313" key="2">
    <source>
        <dbReference type="EMBL" id="KAI4549421.1"/>
    </source>
</evidence>
<organism evidence="2 3">
    <name type="scientific">Ovis ammon polii</name>
    <dbReference type="NCBI Taxonomy" id="230172"/>
    <lineage>
        <taxon>Eukaryota</taxon>
        <taxon>Metazoa</taxon>
        <taxon>Chordata</taxon>
        <taxon>Craniata</taxon>
        <taxon>Vertebrata</taxon>
        <taxon>Euteleostomi</taxon>
        <taxon>Mammalia</taxon>
        <taxon>Eutheria</taxon>
        <taxon>Laurasiatheria</taxon>
        <taxon>Artiodactyla</taxon>
        <taxon>Ruminantia</taxon>
        <taxon>Pecora</taxon>
        <taxon>Bovidae</taxon>
        <taxon>Caprinae</taxon>
        <taxon>Ovis</taxon>
    </lineage>
</organism>
<feature type="region of interest" description="Disordered" evidence="1">
    <location>
        <begin position="57"/>
        <end position="79"/>
    </location>
</feature>
<proteinExistence type="predicted"/>
<dbReference type="Proteomes" id="UP001214576">
    <property type="component" value="Unassembled WGS sequence"/>
</dbReference>
<feature type="compositionally biased region" description="Polar residues" evidence="1">
    <location>
        <begin position="1"/>
        <end position="16"/>
    </location>
</feature>
<sequence>MNRSTPGLPVITNSQSPPKPMSIESKPDGFREDLKIVRGRKDGEKRKVECPFPILDSRPKAIPSSELEEKERFHMSSDPDPKGDYYLPDGILNFRSLTLYYRNLFSFSAFEKSMHNTSVKEDMVYSKVNVYIYPYIYIGEGNGNPLQYSYLENPMDQGAW</sequence>
<keyword evidence="3" id="KW-1185">Reference proteome</keyword>
<name>A0AAD4UQ26_OVIAM</name>
<accession>A0AAD4UQ26</accession>
<feature type="region of interest" description="Disordered" evidence="1">
    <location>
        <begin position="1"/>
        <end position="30"/>
    </location>
</feature>
<feature type="compositionally biased region" description="Basic and acidic residues" evidence="1">
    <location>
        <begin position="67"/>
        <end position="79"/>
    </location>
</feature>
<protein>
    <submittedName>
        <fullName evidence="2">Uncharacterized protein</fullName>
    </submittedName>
</protein>
<comment type="caution">
    <text evidence="2">The sequence shown here is derived from an EMBL/GenBank/DDBJ whole genome shotgun (WGS) entry which is preliminary data.</text>
</comment>
<gene>
    <name evidence="2" type="ORF">MG293_001751</name>
</gene>
<evidence type="ECO:0000313" key="3">
    <source>
        <dbReference type="Proteomes" id="UP001214576"/>
    </source>
</evidence>
<dbReference type="AlphaFoldDB" id="A0AAD4UQ26"/>